<sequence>MVETYSEPFYNDLDATRIHALALLVRGAKDRRSALHTLNLATIGGDGAPRIRTVVNRGFDQQTRSLRFHTDARAPKLAELRADSRASAHLYDARAKIQLRLETRATIHADDGLREEAWAATRDFSRICYRVVPTPADVVSDPASIAFTAGDDPQEGAENFVAVTLKIEVMEWLYLAHQGHRRARYRWDDAGLVQQDWLVP</sequence>
<reference evidence="2" key="1">
    <citation type="submission" date="2014-04" db="EMBL/GenBank/DDBJ databases">
        <authorList>
            <person name="Felczykowska A."/>
            <person name="Dydecka A."/>
            <person name="Bohdanowicz M."/>
            <person name="Gasior T."/>
            <person name="Sobon M."/>
            <person name="Kobos J."/>
            <person name="Bloch S."/>
            <person name="Nejman-Falenczyk B."/>
            <person name="Wegrzyn G."/>
        </authorList>
    </citation>
    <scope>NUCLEOTIDE SEQUENCE</scope>
</reference>
<gene>
    <name evidence="2" type="primary">ppoX</name>
</gene>
<evidence type="ECO:0000259" key="1">
    <source>
        <dbReference type="Pfam" id="PF12766"/>
    </source>
</evidence>
<name>A0A068FW64_9ZZZZ</name>
<organism evidence="2">
    <name type="scientific">uncultured organism</name>
    <dbReference type="NCBI Taxonomy" id="155900"/>
    <lineage>
        <taxon>unclassified sequences</taxon>
        <taxon>environmental samples</taxon>
    </lineage>
</organism>
<dbReference type="SUPFAM" id="SSF50475">
    <property type="entry name" value="FMN-binding split barrel"/>
    <property type="match status" value="1"/>
</dbReference>
<dbReference type="Pfam" id="PF12766">
    <property type="entry name" value="Pyridox_oxase_2"/>
    <property type="match status" value="1"/>
</dbReference>
<protein>
    <submittedName>
        <fullName evidence="2">Pyridoxamine 5'-phosphate oxidase</fullName>
    </submittedName>
</protein>
<dbReference type="GO" id="GO:0010181">
    <property type="term" value="F:FMN binding"/>
    <property type="evidence" value="ECO:0007669"/>
    <property type="project" value="InterPro"/>
</dbReference>
<dbReference type="InterPro" id="IPR024624">
    <property type="entry name" value="Pyridox_Oxase_Alr4036_FMN-bd"/>
</dbReference>
<feature type="domain" description="Pyridoxamine 5'-phosphate oxidase Alr4036 family FMN-binding" evidence="1">
    <location>
        <begin position="31"/>
        <end position="108"/>
    </location>
</feature>
<dbReference type="Gene3D" id="2.30.110.10">
    <property type="entry name" value="Electron Transport, Fmn-binding Protein, Chain A"/>
    <property type="match status" value="1"/>
</dbReference>
<dbReference type="PANTHER" id="PTHR28243">
    <property type="entry name" value="AGL049CP"/>
    <property type="match status" value="1"/>
</dbReference>
<accession>A0A068FW64</accession>
<dbReference type="EMBL" id="KJ769134">
    <property type="protein sequence ID" value="AID69648.1"/>
    <property type="molecule type" value="Genomic_DNA"/>
</dbReference>
<proteinExistence type="predicted"/>
<evidence type="ECO:0000313" key="2">
    <source>
        <dbReference type="EMBL" id="AID69648.1"/>
    </source>
</evidence>
<dbReference type="AlphaFoldDB" id="A0A068FW64"/>
<dbReference type="InterPro" id="IPR012349">
    <property type="entry name" value="Split_barrel_FMN-bd"/>
</dbReference>
<dbReference type="PANTHER" id="PTHR28243:SF1">
    <property type="entry name" value="PYRIDOXAMINE 5'-PHOSPHATE OXIDASE ALR4036 FAMILY FMN-BINDING DOMAIN-CONTAINING PROTEIN"/>
    <property type="match status" value="1"/>
</dbReference>